<accession>A0AAV4T369</accession>
<proteinExistence type="predicted"/>
<dbReference type="EMBL" id="BPLR01010410">
    <property type="protein sequence ID" value="GIY39132.1"/>
    <property type="molecule type" value="Genomic_DNA"/>
</dbReference>
<organism evidence="1 2">
    <name type="scientific">Caerostris extrusa</name>
    <name type="common">Bark spider</name>
    <name type="synonym">Caerostris bankana</name>
    <dbReference type="NCBI Taxonomy" id="172846"/>
    <lineage>
        <taxon>Eukaryota</taxon>
        <taxon>Metazoa</taxon>
        <taxon>Ecdysozoa</taxon>
        <taxon>Arthropoda</taxon>
        <taxon>Chelicerata</taxon>
        <taxon>Arachnida</taxon>
        <taxon>Araneae</taxon>
        <taxon>Araneomorphae</taxon>
        <taxon>Entelegynae</taxon>
        <taxon>Araneoidea</taxon>
        <taxon>Araneidae</taxon>
        <taxon>Caerostris</taxon>
    </lineage>
</organism>
<name>A0AAV4T369_CAEEX</name>
<evidence type="ECO:0000313" key="2">
    <source>
        <dbReference type="Proteomes" id="UP001054945"/>
    </source>
</evidence>
<reference evidence="1 2" key="1">
    <citation type="submission" date="2021-06" db="EMBL/GenBank/DDBJ databases">
        <title>Caerostris extrusa draft genome.</title>
        <authorList>
            <person name="Kono N."/>
            <person name="Arakawa K."/>
        </authorList>
    </citation>
    <scope>NUCLEOTIDE SEQUENCE [LARGE SCALE GENOMIC DNA]</scope>
</reference>
<gene>
    <name evidence="1" type="ORF">CEXT_86301</name>
</gene>
<keyword evidence="2" id="KW-1185">Reference proteome</keyword>
<dbReference type="AlphaFoldDB" id="A0AAV4T369"/>
<comment type="caution">
    <text evidence="1">The sequence shown here is derived from an EMBL/GenBank/DDBJ whole genome shotgun (WGS) entry which is preliminary data.</text>
</comment>
<dbReference type="Proteomes" id="UP001054945">
    <property type="component" value="Unassembled WGS sequence"/>
</dbReference>
<protein>
    <submittedName>
        <fullName evidence="1">Uncharacterized protein</fullName>
    </submittedName>
</protein>
<sequence length="97" mass="10531">MAPPVFEPQTSDTERQSVSHCVSIPSRGVSLALNLSNALAMFTHPPRRAIGGITLLQLLNRKGVRSRCNGSQTRETGKVLRKCARKRKGGCSGQARM</sequence>
<evidence type="ECO:0000313" key="1">
    <source>
        <dbReference type="EMBL" id="GIY39132.1"/>
    </source>
</evidence>